<dbReference type="Proteomes" id="UP000030755">
    <property type="component" value="Unassembled WGS sequence"/>
</dbReference>
<proteinExistence type="predicted"/>
<reference evidence="1 2" key="1">
    <citation type="journal article" date="2013" name="Curr. Biol.">
        <title>Shared signatures of parasitism and phylogenomics unite Cryptomycota and microsporidia.</title>
        <authorList>
            <person name="James T.Y."/>
            <person name="Pelin A."/>
            <person name="Bonen L."/>
            <person name="Ahrendt S."/>
            <person name="Sain D."/>
            <person name="Corradi N."/>
            <person name="Stajich J.E."/>
        </authorList>
    </citation>
    <scope>NUCLEOTIDE SEQUENCE [LARGE SCALE GENOMIC DNA]</scope>
    <source>
        <strain evidence="1 2">CSF55</strain>
    </source>
</reference>
<dbReference type="HOGENOM" id="CLU_847746_0_0_1"/>
<organism evidence="1 2">
    <name type="scientific">Rozella allomycis (strain CSF55)</name>
    <dbReference type="NCBI Taxonomy" id="988480"/>
    <lineage>
        <taxon>Eukaryota</taxon>
        <taxon>Fungi</taxon>
        <taxon>Fungi incertae sedis</taxon>
        <taxon>Cryptomycota</taxon>
        <taxon>Cryptomycota incertae sedis</taxon>
        <taxon>Rozella</taxon>
    </lineage>
</organism>
<dbReference type="EMBL" id="KE561132">
    <property type="protein sequence ID" value="EPZ32613.1"/>
    <property type="molecule type" value="Genomic_DNA"/>
</dbReference>
<accession>A0A075AQX1</accession>
<protein>
    <submittedName>
        <fullName evidence="1">Uncharacterized protein</fullName>
    </submittedName>
</protein>
<name>A0A075AQX1_ROZAC</name>
<gene>
    <name evidence="1" type="ORF">O9G_004565</name>
</gene>
<sequence length="328" mass="37600">MDLFKNPPANEGLNAIARQYFKRALNEANMRFNKTKKCHAKDIDDAFRHEVRNKKIAGVIDTIESLMEVEIKSGNYTTDTGQKKSFEFRVAPKNHIYSNFSSLAYPILNTPSTFGTIFYFHTTDNVKTIIGADKIGHFFETSIDFFEKGKEKFNKLIRTNMTAPAALFFAVKMVVEESEKTEDGLFGIGTGLGKYMRIGSGVKSYADLACNYKGAVFWTELTSEHSFGEIDRKNKKPYYECDDDNGWKQIREFNFEDYINAGWDEGINPNTYKLPESLEEIKKIVKSLYLEGKTESPHFPLNKQACVDAMKYYPKVFVEKIFSPLCFD</sequence>
<dbReference type="AlphaFoldDB" id="A0A075AQX1"/>
<evidence type="ECO:0000313" key="2">
    <source>
        <dbReference type="Proteomes" id="UP000030755"/>
    </source>
</evidence>
<evidence type="ECO:0000313" key="1">
    <source>
        <dbReference type="EMBL" id="EPZ32613.1"/>
    </source>
</evidence>
<keyword evidence="2" id="KW-1185">Reference proteome</keyword>